<name>A0A8K1CQS9_PYTOL</name>
<reference evidence="2" key="1">
    <citation type="submission" date="2019-03" db="EMBL/GenBank/DDBJ databases">
        <title>Long read genome sequence of the mycoparasitic Pythium oligandrum ATCC 38472 isolated from sugarbeet rhizosphere.</title>
        <authorList>
            <person name="Gaulin E."/>
        </authorList>
    </citation>
    <scope>NUCLEOTIDE SEQUENCE</scope>
    <source>
        <strain evidence="2">ATCC 38472_TT</strain>
    </source>
</reference>
<proteinExistence type="predicted"/>
<organism evidence="2 3">
    <name type="scientific">Pythium oligandrum</name>
    <name type="common">Mycoparasitic fungus</name>
    <dbReference type="NCBI Taxonomy" id="41045"/>
    <lineage>
        <taxon>Eukaryota</taxon>
        <taxon>Sar</taxon>
        <taxon>Stramenopiles</taxon>
        <taxon>Oomycota</taxon>
        <taxon>Peronosporomycetes</taxon>
        <taxon>Pythiales</taxon>
        <taxon>Pythiaceae</taxon>
        <taxon>Pythium</taxon>
    </lineage>
</organism>
<comment type="caution">
    <text evidence="2">The sequence shown here is derived from an EMBL/GenBank/DDBJ whole genome shotgun (WGS) entry which is preliminary data.</text>
</comment>
<dbReference type="EMBL" id="SPLM01000003">
    <property type="protein sequence ID" value="TMW68121.1"/>
    <property type="molecule type" value="Genomic_DNA"/>
</dbReference>
<gene>
    <name evidence="2" type="ORF">Poli38472_007793</name>
</gene>
<sequence>MGNVVAMCGLGPSHELSDAQLDFLKEDKRMLGAERSRAQSLGADSSVVSIISHSERLIPDAFQPVDIQVLSRGRRRSAVHNNSGSTTPSKAMMNQRQANVSINSAAEEADAAER</sequence>
<accession>A0A8K1CQS9</accession>
<dbReference type="Proteomes" id="UP000794436">
    <property type="component" value="Unassembled WGS sequence"/>
</dbReference>
<dbReference type="AlphaFoldDB" id="A0A8K1CQS9"/>
<keyword evidence="3" id="KW-1185">Reference proteome</keyword>
<evidence type="ECO:0000313" key="3">
    <source>
        <dbReference type="Proteomes" id="UP000794436"/>
    </source>
</evidence>
<feature type="region of interest" description="Disordered" evidence="1">
    <location>
        <begin position="73"/>
        <end position="114"/>
    </location>
</feature>
<evidence type="ECO:0000313" key="2">
    <source>
        <dbReference type="EMBL" id="TMW68121.1"/>
    </source>
</evidence>
<feature type="compositionally biased region" description="Polar residues" evidence="1">
    <location>
        <begin position="79"/>
        <end position="104"/>
    </location>
</feature>
<evidence type="ECO:0000256" key="1">
    <source>
        <dbReference type="SAM" id="MobiDB-lite"/>
    </source>
</evidence>
<protein>
    <submittedName>
        <fullName evidence="2">Uncharacterized protein</fullName>
    </submittedName>
</protein>
<dbReference type="OrthoDB" id="168156at2759"/>